<dbReference type="AlphaFoldDB" id="A0A7W7ZGA8"/>
<accession>A0A7W7ZGA8</accession>
<evidence type="ECO:0000313" key="2">
    <source>
        <dbReference type="Proteomes" id="UP000540989"/>
    </source>
</evidence>
<comment type="caution">
    <text evidence="1">The sequence shown here is derived from an EMBL/GenBank/DDBJ whole genome shotgun (WGS) entry which is preliminary data.</text>
</comment>
<protein>
    <submittedName>
        <fullName evidence="1">Uncharacterized protein</fullName>
    </submittedName>
</protein>
<keyword evidence="2" id="KW-1185">Reference proteome</keyword>
<sequence length="267" mass="29414">MNRLGICAFALVVGGVLITGKAAAQSDLLMKMAGNERTAREHRALFSYSSKERSPRTGGHLWDEAVVETPDGVLRRLIAIDDKPLSESQRASEEQRIQKILNDPDAFRKTNLAQESDETNAIKLLALLPKAFILMPDGEQDGCTRVAFTPNPAFVPSSYEERVMTVLAGTVSVKEPENRLCNVDAKVTRQVDFGFGILGRLNSGGHVELTRTQVRGDNWKTSHMSVHIDGRILLLKNLSREQDANRSNIKVLDKPVSLAAATQLTRP</sequence>
<organism evidence="1 2">
    <name type="scientific">Granulicella aggregans</name>
    <dbReference type="NCBI Taxonomy" id="474949"/>
    <lineage>
        <taxon>Bacteria</taxon>
        <taxon>Pseudomonadati</taxon>
        <taxon>Acidobacteriota</taxon>
        <taxon>Terriglobia</taxon>
        <taxon>Terriglobales</taxon>
        <taxon>Acidobacteriaceae</taxon>
        <taxon>Granulicella</taxon>
    </lineage>
</organism>
<reference evidence="1 2" key="1">
    <citation type="submission" date="2020-08" db="EMBL/GenBank/DDBJ databases">
        <title>Genomic Encyclopedia of Type Strains, Phase IV (KMG-V): Genome sequencing to study the core and pangenomes of soil and plant-associated prokaryotes.</title>
        <authorList>
            <person name="Whitman W."/>
        </authorList>
    </citation>
    <scope>NUCLEOTIDE SEQUENCE [LARGE SCALE GENOMIC DNA]</scope>
    <source>
        <strain evidence="1 2">M8UP14</strain>
    </source>
</reference>
<proteinExistence type="predicted"/>
<dbReference type="Proteomes" id="UP000540989">
    <property type="component" value="Unassembled WGS sequence"/>
</dbReference>
<evidence type="ECO:0000313" key="1">
    <source>
        <dbReference type="EMBL" id="MBB5059302.1"/>
    </source>
</evidence>
<dbReference type="RefSeq" id="WP_184220509.1">
    <property type="nucleotide sequence ID" value="NZ_JACHIP010000005.1"/>
</dbReference>
<name>A0A7W7ZGA8_9BACT</name>
<gene>
    <name evidence="1" type="ORF">HDF16_004025</name>
</gene>
<dbReference type="EMBL" id="JACHIP010000005">
    <property type="protein sequence ID" value="MBB5059302.1"/>
    <property type="molecule type" value="Genomic_DNA"/>
</dbReference>